<protein>
    <submittedName>
        <fullName evidence="1">Uncharacterized protein</fullName>
    </submittedName>
</protein>
<accession>A0A9D4UJN1</accession>
<gene>
    <name evidence="1" type="ORF">GOP47_0015366</name>
</gene>
<sequence length="107" mass="11925">MEEQYLAEKLNAMFPTKGIILDDSGHTDVDTCSNSYASPDEELIAFKPNVLDEDCSNESHIDECPTGPVPPLYNCAWGVQECMGMLNSEKADMHRVVELNEEVLEES</sequence>
<dbReference type="Proteomes" id="UP000886520">
    <property type="component" value="Chromosome 15"/>
</dbReference>
<proteinExistence type="predicted"/>
<reference evidence="1" key="1">
    <citation type="submission" date="2021-01" db="EMBL/GenBank/DDBJ databases">
        <title>Adiantum capillus-veneris genome.</title>
        <authorList>
            <person name="Fang Y."/>
            <person name="Liao Q."/>
        </authorList>
    </citation>
    <scope>NUCLEOTIDE SEQUENCE</scope>
    <source>
        <strain evidence="1">H3</strain>
        <tissue evidence="1">Leaf</tissue>
    </source>
</reference>
<dbReference type="AlphaFoldDB" id="A0A9D4UJN1"/>
<name>A0A9D4UJN1_ADICA</name>
<dbReference type="EMBL" id="JABFUD020000015">
    <property type="protein sequence ID" value="KAI5069065.1"/>
    <property type="molecule type" value="Genomic_DNA"/>
</dbReference>
<evidence type="ECO:0000313" key="2">
    <source>
        <dbReference type="Proteomes" id="UP000886520"/>
    </source>
</evidence>
<keyword evidence="2" id="KW-1185">Reference proteome</keyword>
<organism evidence="1 2">
    <name type="scientific">Adiantum capillus-veneris</name>
    <name type="common">Maidenhair fern</name>
    <dbReference type="NCBI Taxonomy" id="13818"/>
    <lineage>
        <taxon>Eukaryota</taxon>
        <taxon>Viridiplantae</taxon>
        <taxon>Streptophyta</taxon>
        <taxon>Embryophyta</taxon>
        <taxon>Tracheophyta</taxon>
        <taxon>Polypodiopsida</taxon>
        <taxon>Polypodiidae</taxon>
        <taxon>Polypodiales</taxon>
        <taxon>Pteridineae</taxon>
        <taxon>Pteridaceae</taxon>
        <taxon>Vittarioideae</taxon>
        <taxon>Adiantum</taxon>
    </lineage>
</organism>
<evidence type="ECO:0000313" key="1">
    <source>
        <dbReference type="EMBL" id="KAI5069065.1"/>
    </source>
</evidence>
<comment type="caution">
    <text evidence="1">The sequence shown here is derived from an EMBL/GenBank/DDBJ whole genome shotgun (WGS) entry which is preliminary data.</text>
</comment>